<protein>
    <recommendedName>
        <fullName evidence="13">E3 ubiquitin-protein ligase NEURL3</fullName>
        <ecNumber evidence="4">2.3.2.27</ecNumber>
    </recommendedName>
    <alternativeName>
        <fullName evidence="14">Lung-inducible neuralized-related C3CH4 RING domain protein</fullName>
    </alternativeName>
    <alternativeName>
        <fullName evidence="16">Neuralized-like protein 3</fullName>
    </alternativeName>
    <alternativeName>
        <fullName evidence="15">RING-type E3 ubiquitin transferase NEURL3</fullName>
    </alternativeName>
</protein>
<organism evidence="21 22">
    <name type="scientific">Bos mutus</name>
    <name type="common">wild yak</name>
    <dbReference type="NCBI Taxonomy" id="72004"/>
    <lineage>
        <taxon>Eukaryota</taxon>
        <taxon>Metazoa</taxon>
        <taxon>Chordata</taxon>
        <taxon>Craniata</taxon>
        <taxon>Vertebrata</taxon>
        <taxon>Euteleostomi</taxon>
        <taxon>Mammalia</taxon>
        <taxon>Eutheria</taxon>
        <taxon>Laurasiatheria</taxon>
        <taxon>Artiodactyla</taxon>
        <taxon>Ruminantia</taxon>
        <taxon>Pecora</taxon>
        <taxon>Bovidae</taxon>
        <taxon>Bovinae</taxon>
        <taxon>Bos</taxon>
    </lineage>
</organism>
<name>A0A6B0RJ92_9CETA</name>
<dbReference type="PROSITE" id="PS50089">
    <property type="entry name" value="ZF_RING_2"/>
    <property type="match status" value="1"/>
</dbReference>
<keyword evidence="9 17" id="KW-0863">Zinc-finger</keyword>
<reference evidence="21" key="1">
    <citation type="submission" date="2019-10" db="EMBL/GenBank/DDBJ databases">
        <title>The sequence and de novo assembly of the wild yak genome.</title>
        <authorList>
            <person name="Liu Y."/>
        </authorList>
    </citation>
    <scope>NUCLEOTIDE SEQUENCE [LARGE SCALE GENOMIC DNA]</scope>
    <source>
        <strain evidence="21">WY2019</strain>
    </source>
</reference>
<dbReference type="PANTHER" id="PTHR12429:SF9">
    <property type="entry name" value="E3 UBIQUITIN-PROTEIN LIGASE NEURL3"/>
    <property type="match status" value="1"/>
</dbReference>
<dbReference type="Gene3D" id="2.60.120.920">
    <property type="match status" value="1"/>
</dbReference>
<evidence type="ECO:0000313" key="22">
    <source>
        <dbReference type="Proteomes" id="UP000322234"/>
    </source>
</evidence>
<dbReference type="InterPro" id="IPR013083">
    <property type="entry name" value="Znf_RING/FYVE/PHD"/>
</dbReference>
<feature type="domain" description="RING-type" evidence="19">
    <location>
        <begin position="260"/>
        <end position="299"/>
    </location>
</feature>
<dbReference type="CDD" id="cd16552">
    <property type="entry name" value="RING-HC_NEURL3"/>
    <property type="match status" value="1"/>
</dbReference>
<evidence type="ECO:0000256" key="7">
    <source>
        <dbReference type="ARBA" id="ARBA00022679"/>
    </source>
</evidence>
<proteinExistence type="predicted"/>
<evidence type="ECO:0000256" key="9">
    <source>
        <dbReference type="ARBA" id="ARBA00022771"/>
    </source>
</evidence>
<comment type="subcellular location">
    <subcellularLocation>
        <location evidence="2">Cytoplasm</location>
    </subcellularLocation>
</comment>
<evidence type="ECO:0000256" key="4">
    <source>
        <dbReference type="ARBA" id="ARBA00012483"/>
    </source>
</evidence>
<dbReference type="Pfam" id="PF13920">
    <property type="entry name" value="zf-C3HC4_3"/>
    <property type="match status" value="1"/>
</dbReference>
<evidence type="ECO:0000256" key="11">
    <source>
        <dbReference type="ARBA" id="ARBA00022833"/>
    </source>
</evidence>
<keyword evidence="12" id="KW-0391">Immunity</keyword>
<keyword evidence="11" id="KW-0862">Zinc</keyword>
<keyword evidence="8" id="KW-0479">Metal-binding</keyword>
<evidence type="ECO:0000256" key="5">
    <source>
        <dbReference type="ARBA" id="ARBA00022490"/>
    </source>
</evidence>
<dbReference type="InterPro" id="IPR037962">
    <property type="entry name" value="Neuralized"/>
</dbReference>
<dbReference type="InterPro" id="IPR043136">
    <property type="entry name" value="B30.2/SPRY_sf"/>
</dbReference>
<dbReference type="InterPro" id="IPR006573">
    <property type="entry name" value="NHR_dom"/>
</dbReference>
<dbReference type="InterPro" id="IPR001841">
    <property type="entry name" value="Znf_RING"/>
</dbReference>
<comment type="pathway">
    <text evidence="3">Protein modification; protein ubiquitination.</text>
</comment>
<dbReference type="Proteomes" id="UP000322234">
    <property type="component" value="Unassembled WGS sequence"/>
</dbReference>
<evidence type="ECO:0000256" key="3">
    <source>
        <dbReference type="ARBA" id="ARBA00004906"/>
    </source>
</evidence>
<comment type="caution">
    <text evidence="21">The sequence shown here is derived from an EMBL/GenBank/DDBJ whole genome shotgun (WGS) entry which is preliminary data.</text>
</comment>
<keyword evidence="7" id="KW-0808">Transferase</keyword>
<dbReference type="PROSITE" id="PS51065">
    <property type="entry name" value="NHR"/>
    <property type="match status" value="1"/>
</dbReference>
<dbReference type="AlphaFoldDB" id="A0A6B0RJ92"/>
<dbReference type="FunFam" id="2.60.120.920:FF:000050">
    <property type="entry name" value="Neuralized E3 ubiquitin protein ligase 3"/>
    <property type="match status" value="1"/>
</dbReference>
<gene>
    <name evidence="21" type="ORF">E5288_WYG017316</name>
</gene>
<keyword evidence="10" id="KW-0833">Ubl conjugation pathway</keyword>
<feature type="region of interest" description="Disordered" evidence="18">
    <location>
        <begin position="1"/>
        <end position="23"/>
    </location>
</feature>
<dbReference type="GO" id="GO:0061630">
    <property type="term" value="F:ubiquitin protein ligase activity"/>
    <property type="evidence" value="ECO:0007669"/>
    <property type="project" value="UniProtKB-EC"/>
</dbReference>
<dbReference type="SUPFAM" id="SSF57850">
    <property type="entry name" value="RING/U-box"/>
    <property type="match status" value="1"/>
</dbReference>
<evidence type="ECO:0000256" key="6">
    <source>
        <dbReference type="ARBA" id="ARBA00022588"/>
    </source>
</evidence>
<accession>A0A6B0RJ92</accession>
<keyword evidence="22" id="KW-1185">Reference proteome</keyword>
<evidence type="ECO:0000256" key="16">
    <source>
        <dbReference type="ARBA" id="ARBA00082280"/>
    </source>
</evidence>
<evidence type="ECO:0000259" key="20">
    <source>
        <dbReference type="PROSITE" id="PS51065"/>
    </source>
</evidence>
<evidence type="ECO:0000256" key="17">
    <source>
        <dbReference type="PROSITE-ProRule" id="PRU00175"/>
    </source>
</evidence>
<evidence type="ECO:0000256" key="1">
    <source>
        <dbReference type="ARBA" id="ARBA00000900"/>
    </source>
</evidence>
<keyword evidence="6" id="KW-0399">Innate immunity</keyword>
<evidence type="ECO:0000256" key="15">
    <source>
        <dbReference type="ARBA" id="ARBA00082014"/>
    </source>
</evidence>
<dbReference type="EMBL" id="VBQZ03000061">
    <property type="protein sequence ID" value="MXQ90178.1"/>
    <property type="molecule type" value="Genomic_DNA"/>
</dbReference>
<comment type="catalytic activity">
    <reaction evidence="1">
        <text>S-ubiquitinyl-[E2 ubiquitin-conjugating enzyme]-L-cysteine + [acceptor protein]-L-lysine = [E2 ubiquitin-conjugating enzyme]-L-cysteine + N(6)-ubiquitinyl-[acceptor protein]-L-lysine.</text>
        <dbReference type="EC" id="2.3.2.27"/>
    </reaction>
</comment>
<dbReference type="GO" id="GO:0008270">
    <property type="term" value="F:zinc ion binding"/>
    <property type="evidence" value="ECO:0007669"/>
    <property type="project" value="UniProtKB-KW"/>
</dbReference>
<evidence type="ECO:0000256" key="8">
    <source>
        <dbReference type="ARBA" id="ARBA00022723"/>
    </source>
</evidence>
<keyword evidence="5" id="KW-0963">Cytoplasm</keyword>
<dbReference type="Pfam" id="PF07177">
    <property type="entry name" value="Neuralized"/>
    <property type="match status" value="1"/>
</dbReference>
<evidence type="ECO:0000256" key="14">
    <source>
        <dbReference type="ARBA" id="ARBA00079328"/>
    </source>
</evidence>
<evidence type="ECO:0000256" key="18">
    <source>
        <dbReference type="SAM" id="MobiDB-lite"/>
    </source>
</evidence>
<dbReference type="EC" id="2.3.2.27" evidence="4"/>
<evidence type="ECO:0000256" key="10">
    <source>
        <dbReference type="ARBA" id="ARBA00022786"/>
    </source>
</evidence>
<evidence type="ECO:0000256" key="2">
    <source>
        <dbReference type="ARBA" id="ARBA00004496"/>
    </source>
</evidence>
<evidence type="ECO:0000259" key="19">
    <source>
        <dbReference type="PROSITE" id="PS50089"/>
    </source>
</evidence>
<dbReference type="SMART" id="SM00588">
    <property type="entry name" value="NEUZ"/>
    <property type="match status" value="1"/>
</dbReference>
<evidence type="ECO:0000313" key="21">
    <source>
        <dbReference type="EMBL" id="MXQ90178.1"/>
    </source>
</evidence>
<evidence type="ECO:0000256" key="13">
    <source>
        <dbReference type="ARBA" id="ARBA00073399"/>
    </source>
</evidence>
<feature type="domain" description="NHR" evidence="20">
    <location>
        <begin position="77"/>
        <end position="233"/>
    </location>
</feature>
<dbReference type="GO" id="GO:0045087">
    <property type="term" value="P:innate immune response"/>
    <property type="evidence" value="ECO:0007669"/>
    <property type="project" value="UniProtKB-KW"/>
</dbReference>
<dbReference type="GO" id="GO:0005737">
    <property type="term" value="C:cytoplasm"/>
    <property type="evidence" value="ECO:0007669"/>
    <property type="project" value="UniProtKB-SubCell"/>
</dbReference>
<sequence length="391" mass="42761">MQSTGDSLPSELIWGPGDPALQQEDYWADSRPQERHQCPYSEERAAPLMIQGPMPEEPRRMGAQICSQADAESPREALRFHAQAVGAQVRLDAERSTAYRRATFHDGIVFSQRPVRPGERVALRLLWHEHGWLGGLRVGFTRLDPARVSAPSLPPFLCPDLEQQSQTWAAMLPDGRASPGDVVRFWVNRRGQIFAQVNSGPQRRLREGVLMGAPLWAVMDLYGTAKAIELLDPTANGFPTTTPRGLSDEALPGPKAGEECAICFHQVANTCLVPCGHTHFCSSCAWRVFRDTARCPMCRWEIKAVAPAWDPLVLGAGDGLLTSFHPGSCFSYICSPASLQLAKLQSQVSLQCSAGHTAVAFVTTLWNDPVDCDASKQGPGPRAAIRRAAAM</sequence>
<dbReference type="SMART" id="SM00184">
    <property type="entry name" value="RING"/>
    <property type="match status" value="1"/>
</dbReference>
<dbReference type="PANTHER" id="PTHR12429">
    <property type="entry name" value="NEURALIZED"/>
    <property type="match status" value="1"/>
</dbReference>
<dbReference type="Gene3D" id="3.30.40.10">
    <property type="entry name" value="Zinc/RING finger domain, C3HC4 (zinc finger)"/>
    <property type="match status" value="1"/>
</dbReference>
<evidence type="ECO:0000256" key="12">
    <source>
        <dbReference type="ARBA" id="ARBA00022859"/>
    </source>
</evidence>